<keyword evidence="1" id="KW-1133">Transmembrane helix</keyword>
<dbReference type="EMBL" id="LVVM01005637">
    <property type="protein sequence ID" value="OJA10048.1"/>
    <property type="molecule type" value="Genomic_DNA"/>
</dbReference>
<evidence type="ECO:0000313" key="2">
    <source>
        <dbReference type="EMBL" id="OJA10048.1"/>
    </source>
</evidence>
<dbReference type="AlphaFoldDB" id="A0A1J8Q9U8"/>
<keyword evidence="1" id="KW-0472">Membrane</keyword>
<accession>A0A1J8Q9U8</accession>
<evidence type="ECO:0000256" key="1">
    <source>
        <dbReference type="SAM" id="Phobius"/>
    </source>
</evidence>
<keyword evidence="3" id="KW-1185">Reference proteome</keyword>
<proteinExistence type="predicted"/>
<protein>
    <submittedName>
        <fullName evidence="2">Uncharacterized protein</fullName>
    </submittedName>
</protein>
<comment type="caution">
    <text evidence="2">The sequence shown here is derived from an EMBL/GenBank/DDBJ whole genome shotgun (WGS) entry which is preliminary data.</text>
</comment>
<keyword evidence="1" id="KW-0812">Transmembrane</keyword>
<dbReference type="Proteomes" id="UP000183567">
    <property type="component" value="Unassembled WGS sequence"/>
</dbReference>
<name>A0A1J8Q9U8_9AGAM</name>
<sequence length="46" mass="5153">MPQMVQFLTKILSGDTPGVKNGVRYTGVYSSMWVTIVLACTMSFFF</sequence>
<reference evidence="2 3" key="1">
    <citation type="submission" date="2016-03" db="EMBL/GenBank/DDBJ databases">
        <title>Comparative genomics of the ectomycorrhizal sister species Rhizopogon vinicolor and Rhizopogon vesiculosus (Basidiomycota: Boletales) reveals a divergence of the mating type B locus.</title>
        <authorList>
            <person name="Mujic A.B."/>
            <person name="Kuo A."/>
            <person name="Tritt A."/>
            <person name="Lipzen A."/>
            <person name="Chen C."/>
            <person name="Johnson J."/>
            <person name="Sharma A."/>
            <person name="Barry K."/>
            <person name="Grigoriev I.V."/>
            <person name="Spatafora J.W."/>
        </authorList>
    </citation>
    <scope>NUCLEOTIDE SEQUENCE [LARGE SCALE GENOMIC DNA]</scope>
    <source>
        <strain evidence="2 3">AM-OR11-056</strain>
    </source>
</reference>
<feature type="transmembrane region" description="Helical" evidence="1">
    <location>
        <begin position="27"/>
        <end position="45"/>
    </location>
</feature>
<organism evidence="2 3">
    <name type="scientific">Rhizopogon vesiculosus</name>
    <dbReference type="NCBI Taxonomy" id="180088"/>
    <lineage>
        <taxon>Eukaryota</taxon>
        <taxon>Fungi</taxon>
        <taxon>Dikarya</taxon>
        <taxon>Basidiomycota</taxon>
        <taxon>Agaricomycotina</taxon>
        <taxon>Agaricomycetes</taxon>
        <taxon>Agaricomycetidae</taxon>
        <taxon>Boletales</taxon>
        <taxon>Suillineae</taxon>
        <taxon>Rhizopogonaceae</taxon>
        <taxon>Rhizopogon</taxon>
    </lineage>
</organism>
<evidence type="ECO:0000313" key="3">
    <source>
        <dbReference type="Proteomes" id="UP000183567"/>
    </source>
</evidence>
<gene>
    <name evidence="2" type="ORF">AZE42_07689</name>
</gene>